<feature type="domain" description="CBM20" evidence="2">
    <location>
        <begin position="140"/>
        <end position="240"/>
    </location>
</feature>
<sequence length="240" mass="25679">MTNLKMLAYAYILTREKGYPCVFYRDYYEYGLGAQIKKLIQIRKANAYGAANEYTSINDADVYAYSRAGDATHPGLLVMLNDGSTARSKTITTPFKSATLTDKTGNSTATVTTNSAGTGTFPVNARSYSVWVPGAGSTTPPPTGTTAVSFNVTYSGTTTGQDVYVLGSTAQLGAWNTANAIKLSGASYPVWKGTINLTSGTSVQYKYIRKDAAGNVLYEGGTNRSFTPSGTTQTRTETWQ</sequence>
<dbReference type="Gene3D" id="2.60.40.10">
    <property type="entry name" value="Immunoglobulins"/>
    <property type="match status" value="1"/>
</dbReference>
<dbReference type="PANTHER" id="PTHR15048">
    <property type="entry name" value="STARCH-BINDING DOMAIN-CONTAINING PROTEIN 1"/>
    <property type="match status" value="1"/>
</dbReference>
<dbReference type="InterPro" id="IPR013780">
    <property type="entry name" value="Glyco_hydro_b"/>
</dbReference>
<dbReference type="InterPro" id="IPR013784">
    <property type="entry name" value="Carb-bd-like_fold"/>
</dbReference>
<evidence type="ECO:0000259" key="2">
    <source>
        <dbReference type="PROSITE" id="PS51166"/>
    </source>
</evidence>
<dbReference type="SUPFAM" id="SSF49452">
    <property type="entry name" value="Starch-binding domain-like"/>
    <property type="match status" value="1"/>
</dbReference>
<dbReference type="GO" id="GO:0016020">
    <property type="term" value="C:membrane"/>
    <property type="evidence" value="ECO:0007669"/>
    <property type="project" value="TreeGrafter"/>
</dbReference>
<dbReference type="SMART" id="SM01065">
    <property type="entry name" value="CBM_2"/>
    <property type="match status" value="1"/>
</dbReference>
<dbReference type="EMBL" id="CP095046">
    <property type="protein sequence ID" value="UOQ70505.1"/>
    <property type="molecule type" value="Genomic_DNA"/>
</dbReference>
<dbReference type="Pfam" id="PF00686">
    <property type="entry name" value="CBM_20"/>
    <property type="match status" value="1"/>
</dbReference>
<accession>A0A8T9Q0F6</accession>
<feature type="region of interest" description="Disordered" evidence="1">
    <location>
        <begin position="221"/>
        <end position="240"/>
    </location>
</feature>
<evidence type="ECO:0000313" key="3">
    <source>
        <dbReference type="EMBL" id="UOQ70505.1"/>
    </source>
</evidence>
<dbReference type="InterPro" id="IPR002044">
    <property type="entry name" value="CBM20"/>
</dbReference>
<dbReference type="InterPro" id="IPR013783">
    <property type="entry name" value="Ig-like_fold"/>
</dbReference>
<dbReference type="PANTHER" id="PTHR15048:SF0">
    <property type="entry name" value="STARCH-BINDING DOMAIN-CONTAINING PROTEIN 1"/>
    <property type="match status" value="1"/>
</dbReference>
<dbReference type="RefSeq" id="WP_244673927.1">
    <property type="nucleotide sequence ID" value="NZ_CP095046.1"/>
</dbReference>
<organism evidence="3 4">
    <name type="scientific">Hymenobacter cellulosilyticus</name>
    <dbReference type="NCBI Taxonomy" id="2932248"/>
    <lineage>
        <taxon>Bacteria</taxon>
        <taxon>Pseudomonadati</taxon>
        <taxon>Bacteroidota</taxon>
        <taxon>Cytophagia</taxon>
        <taxon>Cytophagales</taxon>
        <taxon>Hymenobacteraceae</taxon>
        <taxon>Hymenobacter</taxon>
    </lineage>
</organism>
<gene>
    <name evidence="3" type="ORF">MUN79_17460</name>
</gene>
<dbReference type="GO" id="GO:2001070">
    <property type="term" value="F:starch binding"/>
    <property type="evidence" value="ECO:0007669"/>
    <property type="project" value="InterPro"/>
</dbReference>
<dbReference type="Gene3D" id="3.20.20.80">
    <property type="entry name" value="Glycosidases"/>
    <property type="match status" value="1"/>
</dbReference>
<dbReference type="Gene3D" id="2.60.40.1180">
    <property type="entry name" value="Golgi alpha-mannosidase II"/>
    <property type="match status" value="1"/>
</dbReference>
<evidence type="ECO:0000256" key="1">
    <source>
        <dbReference type="SAM" id="MobiDB-lite"/>
    </source>
</evidence>
<evidence type="ECO:0000313" key="4">
    <source>
        <dbReference type="Proteomes" id="UP000831796"/>
    </source>
</evidence>
<feature type="compositionally biased region" description="Polar residues" evidence="1">
    <location>
        <begin position="222"/>
        <end position="240"/>
    </location>
</feature>
<reference evidence="3" key="1">
    <citation type="submission" date="2022-04" db="EMBL/GenBank/DDBJ databases">
        <title>Hymenobacter sp. isolated from the air.</title>
        <authorList>
            <person name="Won M."/>
            <person name="Lee C.-M."/>
            <person name="Woen H.-Y."/>
            <person name="Kwon S.-W."/>
        </authorList>
    </citation>
    <scope>NUCLEOTIDE SEQUENCE</scope>
    <source>
        <strain evidence="3">5116S-3</strain>
    </source>
</reference>
<proteinExistence type="predicted"/>
<keyword evidence="4" id="KW-1185">Reference proteome</keyword>
<dbReference type="PROSITE" id="PS51166">
    <property type="entry name" value="CBM20"/>
    <property type="match status" value="1"/>
</dbReference>
<name>A0A8T9Q0F6_9BACT</name>
<dbReference type="AlphaFoldDB" id="A0A8T9Q0F6"/>
<dbReference type="SUPFAM" id="SSF51011">
    <property type="entry name" value="Glycosyl hydrolase domain"/>
    <property type="match status" value="1"/>
</dbReference>
<dbReference type="Proteomes" id="UP000831796">
    <property type="component" value="Chromosome"/>
</dbReference>
<dbReference type="Pfam" id="PF09154">
    <property type="entry name" value="Alpha-amy_C_pro"/>
    <property type="match status" value="1"/>
</dbReference>
<dbReference type="InterPro" id="IPR015237">
    <property type="entry name" value="Alpha-amylase_C_pro"/>
</dbReference>
<dbReference type="SUPFAM" id="SSF51445">
    <property type="entry name" value="(Trans)glycosidases"/>
    <property type="match status" value="1"/>
</dbReference>
<dbReference type="InterPro" id="IPR017853">
    <property type="entry name" value="GH"/>
</dbReference>
<dbReference type="GO" id="GO:0004553">
    <property type="term" value="F:hydrolase activity, hydrolyzing O-glycosyl compounds"/>
    <property type="evidence" value="ECO:0007669"/>
    <property type="project" value="InterPro"/>
</dbReference>
<dbReference type="KEGG" id="hcu:MUN79_17460"/>
<protein>
    <submittedName>
        <fullName evidence="3">DUF1939 domain-containing protein</fullName>
    </submittedName>
</protein>